<keyword evidence="1" id="KW-0862">Zinc</keyword>
<proteinExistence type="predicted"/>
<keyword evidence="1" id="KW-0863">Zinc-finger</keyword>
<dbReference type="EMBL" id="JAHLQN010000001">
    <property type="protein sequence ID" value="MBU5626082.1"/>
    <property type="molecule type" value="Genomic_DNA"/>
</dbReference>
<gene>
    <name evidence="3" type="ORF">KQI82_03910</name>
</gene>
<accession>A0ABS6F7F4</accession>
<evidence type="ECO:0000259" key="2">
    <source>
        <dbReference type="PROSITE" id="PS50966"/>
    </source>
</evidence>
<reference evidence="3 4" key="1">
    <citation type="submission" date="2021-06" db="EMBL/GenBank/DDBJ databases">
        <authorList>
            <person name="Sun Q."/>
            <person name="Li D."/>
        </authorList>
    </citation>
    <scope>NUCLEOTIDE SEQUENCE [LARGE SCALE GENOMIC DNA]</scope>
    <source>
        <strain evidence="3 4">MSJ-2</strain>
    </source>
</reference>
<evidence type="ECO:0000256" key="1">
    <source>
        <dbReference type="PROSITE-ProRule" id="PRU00325"/>
    </source>
</evidence>
<evidence type="ECO:0000313" key="4">
    <source>
        <dbReference type="Proteomes" id="UP000787672"/>
    </source>
</evidence>
<keyword evidence="1" id="KW-0479">Metal-binding</keyword>
<dbReference type="PROSITE" id="PS50966">
    <property type="entry name" value="ZF_SWIM"/>
    <property type="match status" value="1"/>
</dbReference>
<feature type="domain" description="SWIM-type" evidence="2">
    <location>
        <begin position="58"/>
        <end position="91"/>
    </location>
</feature>
<sequence length="110" mass="12194">MKRNQRKTIAEWIAEITPEEFENIQAILNRGALQSLTESGIGCYDAVIQSNDGEPLFIEVNLDANGCVEDLYCSCNIGFCIHLAAVLYEINAGHVSSSCETRFEVSQLFC</sequence>
<comment type="caution">
    <text evidence="3">The sequence shown here is derived from an EMBL/GenBank/DDBJ whole genome shotgun (WGS) entry which is preliminary data.</text>
</comment>
<name>A0ABS6F7F4_9FIRM</name>
<protein>
    <recommendedName>
        <fullName evidence="2">SWIM-type domain-containing protein</fullName>
    </recommendedName>
</protein>
<dbReference type="Proteomes" id="UP000787672">
    <property type="component" value="Unassembled WGS sequence"/>
</dbReference>
<dbReference type="RefSeq" id="WP_216559010.1">
    <property type="nucleotide sequence ID" value="NZ_JAHLQN010000001.1"/>
</dbReference>
<organism evidence="3 4">
    <name type="scientific">Dysosmobacter acutus</name>
    <dbReference type="NCBI Taxonomy" id="2841504"/>
    <lineage>
        <taxon>Bacteria</taxon>
        <taxon>Bacillati</taxon>
        <taxon>Bacillota</taxon>
        <taxon>Clostridia</taxon>
        <taxon>Eubacteriales</taxon>
        <taxon>Oscillospiraceae</taxon>
        <taxon>Dysosmobacter</taxon>
    </lineage>
</organism>
<keyword evidence="4" id="KW-1185">Reference proteome</keyword>
<dbReference type="InterPro" id="IPR007527">
    <property type="entry name" value="Znf_SWIM"/>
</dbReference>
<evidence type="ECO:0000313" key="3">
    <source>
        <dbReference type="EMBL" id="MBU5626082.1"/>
    </source>
</evidence>